<dbReference type="Proteomes" id="UP000236370">
    <property type="component" value="Unassembled WGS sequence"/>
</dbReference>
<comment type="caution">
    <text evidence="2">The sequence shown here is derived from an EMBL/GenBank/DDBJ whole genome shotgun (WGS) entry which is preliminary data.</text>
</comment>
<reference evidence="2 3" key="1">
    <citation type="submission" date="2017-12" db="EMBL/GenBank/DDBJ databases">
        <title>High-resolution comparative analysis of great ape genomes.</title>
        <authorList>
            <person name="Pollen A."/>
            <person name="Hastie A."/>
            <person name="Hormozdiari F."/>
            <person name="Dougherty M."/>
            <person name="Liu R."/>
            <person name="Chaisson M."/>
            <person name="Hoppe E."/>
            <person name="Hill C."/>
            <person name="Pang A."/>
            <person name="Hillier L."/>
            <person name="Baker C."/>
            <person name="Armstrong J."/>
            <person name="Shendure J."/>
            <person name="Paten B."/>
            <person name="Wilson R."/>
            <person name="Chao H."/>
            <person name="Schneider V."/>
            <person name="Ventura M."/>
            <person name="Kronenberg Z."/>
            <person name="Murali S."/>
            <person name="Gordon D."/>
            <person name="Cantsilieris S."/>
            <person name="Munson K."/>
            <person name="Nelson B."/>
            <person name="Raja A."/>
            <person name="Underwood J."/>
            <person name="Diekhans M."/>
            <person name="Fiddes I."/>
            <person name="Haussler D."/>
            <person name="Eichler E."/>
        </authorList>
    </citation>
    <scope>NUCLEOTIDE SEQUENCE [LARGE SCALE GENOMIC DNA]</scope>
    <source>
        <strain evidence="2">Yerkes chimp pedigree #C0471</strain>
    </source>
</reference>
<gene>
    <name evidence="2" type="ORF">CK820_G0033929</name>
</gene>
<name>A0A2J8QBV0_PANTR</name>
<evidence type="ECO:0000313" key="3">
    <source>
        <dbReference type="Proteomes" id="UP000236370"/>
    </source>
</evidence>
<accession>A0A2J8QBV0</accession>
<proteinExistence type="predicted"/>
<dbReference type="AlphaFoldDB" id="A0A2J8QBV0"/>
<evidence type="ECO:0000256" key="1">
    <source>
        <dbReference type="SAM" id="MobiDB-lite"/>
    </source>
</evidence>
<dbReference type="EMBL" id="NBAG03000050">
    <property type="protein sequence ID" value="PNI93753.1"/>
    <property type="molecule type" value="Genomic_DNA"/>
</dbReference>
<organism evidence="2 3">
    <name type="scientific">Pan troglodytes</name>
    <name type="common">Chimpanzee</name>
    <dbReference type="NCBI Taxonomy" id="9598"/>
    <lineage>
        <taxon>Eukaryota</taxon>
        <taxon>Metazoa</taxon>
        <taxon>Chordata</taxon>
        <taxon>Craniata</taxon>
        <taxon>Vertebrata</taxon>
        <taxon>Euteleostomi</taxon>
        <taxon>Mammalia</taxon>
        <taxon>Eutheria</taxon>
        <taxon>Euarchontoglires</taxon>
        <taxon>Primates</taxon>
        <taxon>Haplorrhini</taxon>
        <taxon>Catarrhini</taxon>
        <taxon>Hominidae</taxon>
        <taxon>Pan</taxon>
    </lineage>
</organism>
<feature type="region of interest" description="Disordered" evidence="1">
    <location>
        <begin position="19"/>
        <end position="49"/>
    </location>
</feature>
<evidence type="ECO:0000313" key="2">
    <source>
        <dbReference type="EMBL" id="PNI93753.1"/>
    </source>
</evidence>
<sequence>MDELFPLIFPADQWLHRTRDSAHLPGHQGPSSPASPPRACRKGLPGWLL</sequence>
<protein>
    <submittedName>
        <fullName evidence="2">RELA isoform 11</fullName>
    </submittedName>
</protein>